<dbReference type="Pfam" id="PF12900">
    <property type="entry name" value="Pyridox_ox_2"/>
    <property type="match status" value="1"/>
</dbReference>
<organism evidence="1 2">
    <name type="scientific">Kocuria marina subsp. indica</name>
    <dbReference type="NCBI Taxonomy" id="1049583"/>
    <lineage>
        <taxon>Bacteria</taxon>
        <taxon>Bacillati</taxon>
        <taxon>Actinomycetota</taxon>
        <taxon>Actinomycetes</taxon>
        <taxon>Micrococcales</taxon>
        <taxon>Micrococcaceae</taxon>
        <taxon>Kocuria</taxon>
    </lineage>
</organism>
<proteinExistence type="predicted"/>
<reference evidence="2" key="1">
    <citation type="submission" date="2017-04" db="EMBL/GenBank/DDBJ databases">
        <authorList>
            <person name="Varghese N."/>
            <person name="Submissions S."/>
        </authorList>
    </citation>
    <scope>NUCLEOTIDE SEQUENCE [LARGE SCALE GENOMIC DNA]</scope>
    <source>
        <strain evidence="2">NIO-1021</strain>
    </source>
</reference>
<protein>
    <submittedName>
        <fullName evidence="1">Nitroimidazol reductase NimA, pyridoxamine 5'-phosphate oxidase superfamily</fullName>
    </submittedName>
</protein>
<dbReference type="Proteomes" id="UP000192929">
    <property type="component" value="Unassembled WGS sequence"/>
</dbReference>
<dbReference type="SUPFAM" id="SSF50475">
    <property type="entry name" value="FMN-binding split barrel"/>
    <property type="match status" value="1"/>
</dbReference>
<gene>
    <name evidence="1" type="ORF">SAMN06296028_1094</name>
</gene>
<evidence type="ECO:0000313" key="2">
    <source>
        <dbReference type="Proteomes" id="UP000192929"/>
    </source>
</evidence>
<dbReference type="EMBL" id="FXAC01000009">
    <property type="protein sequence ID" value="SMF09931.1"/>
    <property type="molecule type" value="Genomic_DNA"/>
</dbReference>
<sequence>MTDKDTSEIEELPPHTCWDLLRGAGLGRLAVWVGDHPDIFPINYAVDHGTLVFRSGQGTKVSHALSEVPVAVEIDGYDAPTAKAWSVVVRGQAEQVRQLQDLVDTVDLPLLPWQAGQKGIFVRIVPDLVTGRRFPVADPGIWQTPLSQAPRSPME</sequence>
<name>A0A1X7D6T2_9MICC</name>
<dbReference type="Gene3D" id="2.30.110.10">
    <property type="entry name" value="Electron Transport, Fmn-binding Protein, Chain A"/>
    <property type="match status" value="1"/>
</dbReference>
<accession>A0A1X7D6T2</accession>
<evidence type="ECO:0000313" key="1">
    <source>
        <dbReference type="EMBL" id="SMF09931.1"/>
    </source>
</evidence>
<keyword evidence="2" id="KW-1185">Reference proteome</keyword>
<dbReference type="RefSeq" id="WP_085106996.1">
    <property type="nucleotide sequence ID" value="NZ_FXAC01000009.1"/>
</dbReference>
<dbReference type="AlphaFoldDB" id="A0A1X7D6T2"/>
<dbReference type="InterPro" id="IPR012349">
    <property type="entry name" value="Split_barrel_FMN-bd"/>
</dbReference>
<dbReference type="InterPro" id="IPR024747">
    <property type="entry name" value="Pyridox_Oxase-rel"/>
</dbReference>